<dbReference type="Pfam" id="PF07690">
    <property type="entry name" value="MFS_1"/>
    <property type="match status" value="1"/>
</dbReference>
<gene>
    <name evidence="6" type="ORF">TQ33_0711</name>
</gene>
<dbReference type="HOGENOM" id="CLU_052955_0_0_6"/>
<feature type="transmembrane region" description="Helical" evidence="4">
    <location>
        <begin position="313"/>
        <end position="331"/>
    </location>
</feature>
<keyword evidence="1 4" id="KW-0812">Transmembrane</keyword>
<dbReference type="PROSITE" id="PS50850">
    <property type="entry name" value="MFS"/>
    <property type="match status" value="1"/>
</dbReference>
<dbReference type="InterPro" id="IPR020846">
    <property type="entry name" value="MFS_dom"/>
</dbReference>
<evidence type="ECO:0000256" key="4">
    <source>
        <dbReference type="SAM" id="Phobius"/>
    </source>
</evidence>
<dbReference type="InterPro" id="IPR011701">
    <property type="entry name" value="MFS"/>
</dbReference>
<dbReference type="GO" id="GO:0022857">
    <property type="term" value="F:transmembrane transporter activity"/>
    <property type="evidence" value="ECO:0007669"/>
    <property type="project" value="InterPro"/>
</dbReference>
<dbReference type="AlphaFoldDB" id="A0A0F6RC33"/>
<dbReference type="EMBL" id="CP010975">
    <property type="protein sequence ID" value="AKE51686.1"/>
    <property type="molecule type" value="Genomic_DNA"/>
</dbReference>
<dbReference type="RefSeq" id="WP_046560844.1">
    <property type="nucleotide sequence ID" value="NZ_CP010975.1"/>
</dbReference>
<feature type="transmembrane region" description="Helical" evidence="4">
    <location>
        <begin position="290"/>
        <end position="307"/>
    </location>
</feature>
<dbReference type="InterPro" id="IPR036259">
    <property type="entry name" value="MFS_trans_sf"/>
</dbReference>
<evidence type="ECO:0000313" key="7">
    <source>
        <dbReference type="Proteomes" id="UP000034071"/>
    </source>
</evidence>
<feature type="transmembrane region" description="Helical" evidence="4">
    <location>
        <begin position="97"/>
        <end position="115"/>
    </location>
</feature>
<sequence>MKWNKPSWYLLPILMGLFQSSLIAATPTFISTTGLSTVEWSLLLSMPTLLFLLLSPQWGRWADRHGASYMIRYSAFGLGASILVLTIVWWSGVHWSFAPWLWFLTIGISRVLYGISASGVMPLCQSLAIDTSTEDEHTIKPKEDQSLKRLGFVSASLSIGRLCGPVALILVASQFHWLLGFYGLLAIPLVWAVLKYSQTAPRVPKKEVSVSHTSFVAIKELWLFFALAFCITLLVGYLQFVLGPLYLDWLKDADAATFMMSITMTLVATTALLCQLLLVKRLNWRSPKVLLLLSSLLILATLALSLTQSPVGVVLAMVPIAMAIALITPIYSRFAMSLSTASKGQISGKLAVAHTAGYPLGSLLAGLSYGQFSLWWLPMSVMAVIIFGLCAAVVRMAASHTQEAFAS</sequence>
<evidence type="ECO:0000313" key="6">
    <source>
        <dbReference type="EMBL" id="AKE51686.1"/>
    </source>
</evidence>
<accession>A0A0F6RC33</accession>
<proteinExistence type="predicted"/>
<evidence type="ECO:0000259" key="5">
    <source>
        <dbReference type="PROSITE" id="PS50850"/>
    </source>
</evidence>
<feature type="transmembrane region" description="Helical" evidence="4">
    <location>
        <begin position="150"/>
        <end position="171"/>
    </location>
</feature>
<evidence type="ECO:0000256" key="1">
    <source>
        <dbReference type="ARBA" id="ARBA00022692"/>
    </source>
</evidence>
<feature type="transmembrane region" description="Helical" evidence="4">
    <location>
        <begin position="215"/>
        <end position="238"/>
    </location>
</feature>
<feature type="domain" description="Major facilitator superfamily (MFS) profile" evidence="5">
    <location>
        <begin position="1"/>
        <end position="402"/>
    </location>
</feature>
<feature type="transmembrane region" description="Helical" evidence="4">
    <location>
        <begin position="351"/>
        <end position="369"/>
    </location>
</feature>
<dbReference type="PANTHER" id="PTHR23546">
    <property type="entry name" value="TRANSPORT PROTEIN"/>
    <property type="match status" value="1"/>
</dbReference>
<feature type="transmembrane region" description="Helical" evidence="4">
    <location>
        <begin position="258"/>
        <end position="278"/>
    </location>
</feature>
<feature type="transmembrane region" description="Helical" evidence="4">
    <location>
        <begin position="40"/>
        <end position="58"/>
    </location>
</feature>
<evidence type="ECO:0000256" key="3">
    <source>
        <dbReference type="ARBA" id="ARBA00023136"/>
    </source>
</evidence>
<feature type="transmembrane region" description="Helical" evidence="4">
    <location>
        <begin position="177"/>
        <end position="194"/>
    </location>
</feature>
<dbReference type="Proteomes" id="UP000034071">
    <property type="component" value="Chromosome"/>
</dbReference>
<keyword evidence="7" id="KW-1185">Reference proteome</keyword>
<protein>
    <submittedName>
        <fullName evidence="6">Major facilitator superfamily MFS_1</fullName>
    </submittedName>
</protein>
<reference evidence="6 7" key="1">
    <citation type="submission" date="2015-02" db="EMBL/GenBank/DDBJ databases">
        <title>Complete genome sequence of Kangiella geojedonensis strain YCS-5T.</title>
        <authorList>
            <person name="Kim K.M."/>
        </authorList>
    </citation>
    <scope>NUCLEOTIDE SEQUENCE [LARGE SCALE GENOMIC DNA]</scope>
    <source>
        <strain evidence="6 7">YCS-5</strain>
    </source>
</reference>
<dbReference type="SUPFAM" id="SSF103473">
    <property type="entry name" value="MFS general substrate transporter"/>
    <property type="match status" value="1"/>
</dbReference>
<dbReference type="OrthoDB" id="65739at2"/>
<dbReference type="PANTHER" id="PTHR23546:SF1">
    <property type="entry name" value="MEMBRANE PROTEIN"/>
    <property type="match status" value="1"/>
</dbReference>
<organism evidence="6 7">
    <name type="scientific">Kangiella geojedonensis</name>
    <dbReference type="NCBI Taxonomy" id="914150"/>
    <lineage>
        <taxon>Bacteria</taxon>
        <taxon>Pseudomonadati</taxon>
        <taxon>Pseudomonadota</taxon>
        <taxon>Gammaproteobacteria</taxon>
        <taxon>Kangiellales</taxon>
        <taxon>Kangiellaceae</taxon>
        <taxon>Kangiella</taxon>
    </lineage>
</organism>
<dbReference type="KEGG" id="kge:TQ33_0711"/>
<name>A0A0F6RC33_9GAMM</name>
<dbReference type="Gene3D" id="1.20.1250.20">
    <property type="entry name" value="MFS general substrate transporter like domains"/>
    <property type="match status" value="1"/>
</dbReference>
<evidence type="ECO:0000256" key="2">
    <source>
        <dbReference type="ARBA" id="ARBA00022989"/>
    </source>
</evidence>
<feature type="transmembrane region" description="Helical" evidence="4">
    <location>
        <begin position="70"/>
        <end position="91"/>
    </location>
</feature>
<keyword evidence="3 4" id="KW-0472">Membrane</keyword>
<keyword evidence="2 4" id="KW-1133">Transmembrane helix</keyword>
<dbReference type="STRING" id="914150.TQ33_0711"/>
<feature type="transmembrane region" description="Helical" evidence="4">
    <location>
        <begin position="375"/>
        <end position="398"/>
    </location>
</feature>